<protein>
    <submittedName>
        <fullName evidence="1">Uncharacterized protein</fullName>
    </submittedName>
</protein>
<organism evidence="1 2">
    <name type="scientific">Paramuricea clavata</name>
    <name type="common">Red gorgonian</name>
    <name type="synonym">Violescent sea-whip</name>
    <dbReference type="NCBI Taxonomy" id="317549"/>
    <lineage>
        <taxon>Eukaryota</taxon>
        <taxon>Metazoa</taxon>
        <taxon>Cnidaria</taxon>
        <taxon>Anthozoa</taxon>
        <taxon>Octocorallia</taxon>
        <taxon>Malacalcyonacea</taxon>
        <taxon>Plexauridae</taxon>
        <taxon>Paramuricea</taxon>
    </lineage>
</organism>
<evidence type="ECO:0000313" key="2">
    <source>
        <dbReference type="Proteomes" id="UP001152795"/>
    </source>
</evidence>
<dbReference type="AlphaFoldDB" id="A0A7D9EF74"/>
<proteinExistence type="predicted"/>
<dbReference type="EMBL" id="CACRXK020005902">
    <property type="protein sequence ID" value="CAB4007760.1"/>
    <property type="molecule type" value="Genomic_DNA"/>
</dbReference>
<dbReference type="Proteomes" id="UP001152795">
    <property type="component" value="Unassembled WGS sequence"/>
</dbReference>
<dbReference type="OrthoDB" id="5983368at2759"/>
<keyword evidence="2" id="KW-1185">Reference proteome</keyword>
<name>A0A7D9EF74_PARCT</name>
<sequence length="151" mass="17114">MDQKSLEQLMSKLLGNKLDAVLKTLDNLQSKMDKIDKLEESINFLSKEYDDFIPKIKSLEEENSRLADENVCLKAEIQNTANSLKIMKQELNNAEQYSRRDCIEIKGIPIQRNEVCNEVVKTVGDLIGVDIKDQDISVSHRLAAKTNSNAC</sequence>
<feature type="non-terminal residue" evidence="1">
    <location>
        <position position="151"/>
    </location>
</feature>
<accession>A0A7D9EF74</accession>
<comment type="caution">
    <text evidence="1">The sequence shown here is derived from an EMBL/GenBank/DDBJ whole genome shotgun (WGS) entry which is preliminary data.</text>
</comment>
<evidence type="ECO:0000313" key="1">
    <source>
        <dbReference type="EMBL" id="CAB4007760.1"/>
    </source>
</evidence>
<reference evidence="1" key="1">
    <citation type="submission" date="2020-04" db="EMBL/GenBank/DDBJ databases">
        <authorList>
            <person name="Alioto T."/>
            <person name="Alioto T."/>
            <person name="Gomez Garrido J."/>
        </authorList>
    </citation>
    <scope>NUCLEOTIDE SEQUENCE</scope>
    <source>
        <strain evidence="1">A484AB</strain>
    </source>
</reference>
<gene>
    <name evidence="1" type="ORF">PACLA_8A047364</name>
</gene>